<dbReference type="AlphaFoldDB" id="A0A7R9GBR3"/>
<dbReference type="FunFam" id="3.30.70.330:FF:000043">
    <property type="entry name" value="paraspeckle component 1 isoform X1"/>
    <property type="match status" value="1"/>
</dbReference>
<organism evidence="7">
    <name type="scientific">Notodromas monacha</name>
    <dbReference type="NCBI Taxonomy" id="399045"/>
    <lineage>
        <taxon>Eukaryota</taxon>
        <taxon>Metazoa</taxon>
        <taxon>Ecdysozoa</taxon>
        <taxon>Arthropoda</taxon>
        <taxon>Crustacea</taxon>
        <taxon>Oligostraca</taxon>
        <taxon>Ostracoda</taxon>
        <taxon>Podocopa</taxon>
        <taxon>Podocopida</taxon>
        <taxon>Cypridocopina</taxon>
        <taxon>Cypridoidea</taxon>
        <taxon>Cyprididae</taxon>
        <taxon>Notodromas</taxon>
    </lineage>
</organism>
<dbReference type="PANTHER" id="PTHR23189">
    <property type="entry name" value="RNA RECOGNITION MOTIF-CONTAINING"/>
    <property type="match status" value="1"/>
</dbReference>
<protein>
    <recommendedName>
        <fullName evidence="6">RRM domain-containing protein</fullName>
    </recommendedName>
</protein>
<feature type="coiled-coil region" evidence="4">
    <location>
        <begin position="362"/>
        <end position="430"/>
    </location>
</feature>
<dbReference type="OrthoDB" id="10067824at2759"/>
<dbReference type="Gene3D" id="3.30.70.330">
    <property type="match status" value="2"/>
</dbReference>
<evidence type="ECO:0000259" key="6">
    <source>
        <dbReference type="PROSITE" id="PS50102"/>
    </source>
</evidence>
<feature type="region of interest" description="Disordered" evidence="5">
    <location>
        <begin position="1"/>
        <end position="115"/>
    </location>
</feature>
<proteinExistence type="predicted"/>
<evidence type="ECO:0000313" key="8">
    <source>
        <dbReference type="Proteomes" id="UP000678499"/>
    </source>
</evidence>
<feature type="region of interest" description="Disordered" evidence="5">
    <location>
        <begin position="461"/>
        <end position="557"/>
    </location>
</feature>
<feature type="domain" description="RRM" evidence="6">
    <location>
        <begin position="149"/>
        <end position="221"/>
    </location>
</feature>
<feature type="compositionally biased region" description="Gly residues" evidence="5">
    <location>
        <begin position="71"/>
        <end position="109"/>
    </location>
</feature>
<evidence type="ECO:0000256" key="4">
    <source>
        <dbReference type="SAM" id="Coils"/>
    </source>
</evidence>
<dbReference type="GO" id="GO:0003723">
    <property type="term" value="F:RNA binding"/>
    <property type="evidence" value="ECO:0007669"/>
    <property type="project" value="UniProtKB-UniRule"/>
</dbReference>
<dbReference type="SUPFAM" id="SSF54928">
    <property type="entry name" value="RNA-binding domain, RBD"/>
    <property type="match status" value="1"/>
</dbReference>
<dbReference type="Pfam" id="PF08075">
    <property type="entry name" value="NOPS"/>
    <property type="match status" value="1"/>
</dbReference>
<dbReference type="InterPro" id="IPR012975">
    <property type="entry name" value="NOPS"/>
</dbReference>
<dbReference type="InterPro" id="IPR012677">
    <property type="entry name" value="Nucleotide-bd_a/b_plait_sf"/>
</dbReference>
<dbReference type="Proteomes" id="UP000678499">
    <property type="component" value="Unassembled WGS sequence"/>
</dbReference>
<dbReference type="SMART" id="SM00360">
    <property type="entry name" value="RRM"/>
    <property type="match status" value="2"/>
</dbReference>
<sequence>MAEQGIAVPKTEPTTPLLSKPMGQPGGSQGPKPPMGGRGGGGGGFFNRGGRGGGERGGGGGRGGMGDRGRGAPRGRGGMRGGRGGMGGGPTPMEMGGGGGGNFGPGMGRGKNRTPEERVMEKLSMAFNGPTTDIQAKDVMETRKFTGHCRLYVGNIPNDLTEEEFIGLFSPFGETSEPFINREKLFAFIKMDYRSNAERAKNQLDQTLLRGKNLKVRYAQHGAVVKVKNLSSWVSNELLERAMSIFGEVEKAIVAVDSRGKALGEGTVEFVQKPAAATCVKMLSEGCFFLTASPKPVIAELITEQDDEDGLMEKNIQRRNMEYCQEREMPPRFAEPESFEFEYGQRWKELHELEKQKIDAVKAEIRFEREKLESQMDFAKQDAEISLLRKQLRQRELEKEARMRKQEMQMQQMEGMRRNEEAQYRKREEQMTQVISRGEENLRQRAQDNCLFLQQQEAGYIGGEGGDRFDKGPVGGDFGKPEMEPGFGPGGYNPWEQGPGPRMGLMDQGGYGGKFGPDAGNGQPGMAGGAPPPPRQWGRGPGDRGDPDNFQSKRRRF</sequence>
<dbReference type="Pfam" id="PF00076">
    <property type="entry name" value="RRM_1"/>
    <property type="match status" value="2"/>
</dbReference>
<keyword evidence="1" id="KW-0677">Repeat</keyword>
<reference evidence="7" key="1">
    <citation type="submission" date="2020-11" db="EMBL/GenBank/DDBJ databases">
        <authorList>
            <person name="Tran Van P."/>
        </authorList>
    </citation>
    <scope>NUCLEOTIDE SEQUENCE</scope>
</reference>
<feature type="compositionally biased region" description="Gly residues" evidence="5">
    <location>
        <begin position="36"/>
        <end position="64"/>
    </location>
</feature>
<dbReference type="Gene3D" id="6.10.250.1170">
    <property type="match status" value="1"/>
</dbReference>
<dbReference type="InterPro" id="IPR035979">
    <property type="entry name" value="RBD_domain_sf"/>
</dbReference>
<evidence type="ECO:0000256" key="3">
    <source>
        <dbReference type="PROSITE-ProRule" id="PRU00176"/>
    </source>
</evidence>
<feature type="domain" description="RRM" evidence="6">
    <location>
        <begin position="223"/>
        <end position="304"/>
    </location>
</feature>
<keyword evidence="8" id="KW-1185">Reference proteome</keyword>
<keyword evidence="2 3" id="KW-0694">RNA-binding</keyword>
<accession>A0A7R9GBR3</accession>
<dbReference type="EMBL" id="CAJPEX010000640">
    <property type="protein sequence ID" value="CAG0916653.1"/>
    <property type="molecule type" value="Genomic_DNA"/>
</dbReference>
<dbReference type="EMBL" id="OA882677">
    <property type="protein sequence ID" value="CAD7276501.1"/>
    <property type="molecule type" value="Genomic_DNA"/>
</dbReference>
<evidence type="ECO:0000256" key="5">
    <source>
        <dbReference type="SAM" id="MobiDB-lite"/>
    </source>
</evidence>
<evidence type="ECO:0000313" key="7">
    <source>
        <dbReference type="EMBL" id="CAD7276501.1"/>
    </source>
</evidence>
<dbReference type="PROSITE" id="PS50102">
    <property type="entry name" value="RRM"/>
    <property type="match status" value="2"/>
</dbReference>
<evidence type="ECO:0000256" key="2">
    <source>
        <dbReference type="ARBA" id="ARBA00022884"/>
    </source>
</evidence>
<dbReference type="InterPro" id="IPR000504">
    <property type="entry name" value="RRM_dom"/>
</dbReference>
<evidence type="ECO:0000256" key="1">
    <source>
        <dbReference type="ARBA" id="ARBA00022737"/>
    </source>
</evidence>
<keyword evidence="4" id="KW-0175">Coiled coil</keyword>
<gene>
    <name evidence="7" type="ORF">NMOB1V02_LOCUS4262</name>
</gene>
<name>A0A7R9GBR3_9CRUS</name>